<dbReference type="RefSeq" id="WP_091647646.1">
    <property type="nucleotide sequence ID" value="NZ_FNHQ01000002.1"/>
</dbReference>
<evidence type="ECO:0000256" key="3">
    <source>
        <dbReference type="ARBA" id="ARBA00022692"/>
    </source>
</evidence>
<dbReference type="InterPro" id="IPR050382">
    <property type="entry name" value="MFS_Na/Anion_cotransporter"/>
</dbReference>
<feature type="transmembrane region" description="Helical" evidence="6">
    <location>
        <begin position="20"/>
        <end position="36"/>
    </location>
</feature>
<dbReference type="PROSITE" id="PS50850">
    <property type="entry name" value="MFS"/>
    <property type="match status" value="1"/>
</dbReference>
<reference evidence="8 9" key="1">
    <citation type="submission" date="2016-10" db="EMBL/GenBank/DDBJ databases">
        <authorList>
            <person name="de Groot N.N."/>
        </authorList>
    </citation>
    <scope>NUCLEOTIDE SEQUENCE [LARGE SCALE GENOMIC DNA]</scope>
    <source>
        <strain evidence="8 9">DSM 16981</strain>
    </source>
</reference>
<dbReference type="PIRSF" id="PIRSF002808">
    <property type="entry name" value="Hexose_phosphate_transp"/>
    <property type="match status" value="1"/>
</dbReference>
<feature type="transmembrane region" description="Helical" evidence="6">
    <location>
        <begin position="341"/>
        <end position="359"/>
    </location>
</feature>
<dbReference type="Gene3D" id="1.20.1250.20">
    <property type="entry name" value="MFS general substrate transporter like domains"/>
    <property type="match status" value="2"/>
</dbReference>
<feature type="transmembrane region" description="Helical" evidence="6">
    <location>
        <begin position="371"/>
        <end position="397"/>
    </location>
</feature>
<evidence type="ECO:0000256" key="5">
    <source>
        <dbReference type="ARBA" id="ARBA00023136"/>
    </source>
</evidence>
<dbReference type="OrthoDB" id="9773404at2"/>
<keyword evidence="5 6" id="KW-0472">Membrane</keyword>
<evidence type="ECO:0000256" key="4">
    <source>
        <dbReference type="ARBA" id="ARBA00022989"/>
    </source>
</evidence>
<dbReference type="GO" id="GO:0022857">
    <property type="term" value="F:transmembrane transporter activity"/>
    <property type="evidence" value="ECO:0007669"/>
    <property type="project" value="InterPro"/>
</dbReference>
<evidence type="ECO:0000313" key="8">
    <source>
        <dbReference type="EMBL" id="SDM17248.1"/>
    </source>
</evidence>
<dbReference type="CDD" id="cd17319">
    <property type="entry name" value="MFS_ExuT_GudP_like"/>
    <property type="match status" value="1"/>
</dbReference>
<feature type="transmembrane region" description="Helical" evidence="6">
    <location>
        <begin position="51"/>
        <end position="71"/>
    </location>
</feature>
<accession>A0A1G9R1X7</accession>
<protein>
    <submittedName>
        <fullName evidence="8">MFS transporter, ACS family, D-galactonate transporter</fullName>
    </submittedName>
</protein>
<feature type="transmembrane region" description="Helical" evidence="6">
    <location>
        <begin position="284"/>
        <end position="305"/>
    </location>
</feature>
<feature type="transmembrane region" description="Helical" evidence="6">
    <location>
        <begin position="148"/>
        <end position="170"/>
    </location>
</feature>
<feature type="transmembrane region" description="Helical" evidence="6">
    <location>
        <begin position="243"/>
        <end position="264"/>
    </location>
</feature>
<dbReference type="AlphaFoldDB" id="A0A1G9R1X7"/>
<dbReference type="InterPro" id="IPR000849">
    <property type="entry name" value="Sugar_P_transporter"/>
</dbReference>
<keyword evidence="9" id="KW-1185">Reference proteome</keyword>
<feature type="transmembrane region" description="Helical" evidence="6">
    <location>
        <begin position="83"/>
        <end position="103"/>
    </location>
</feature>
<dbReference type="STRING" id="349095.SAMN05660299_00364"/>
<name>A0A1G9R1X7_9FIRM</name>
<dbReference type="PANTHER" id="PTHR11662:SF333">
    <property type="entry name" value="D-GALACTONATE TRANSPORTER"/>
    <property type="match status" value="1"/>
</dbReference>
<feature type="domain" description="Major facilitator superfamily (MFS) profile" evidence="7">
    <location>
        <begin position="22"/>
        <end position="429"/>
    </location>
</feature>
<dbReference type="NCBIfam" id="TIGR00893">
    <property type="entry name" value="2A0114"/>
    <property type="match status" value="1"/>
</dbReference>
<dbReference type="Proteomes" id="UP000199309">
    <property type="component" value="Unassembled WGS sequence"/>
</dbReference>
<dbReference type="InterPro" id="IPR020846">
    <property type="entry name" value="MFS_dom"/>
</dbReference>
<comment type="subcellular location">
    <subcellularLocation>
        <location evidence="1">Cell membrane</location>
        <topology evidence="1">Multi-pass membrane protein</topology>
    </subcellularLocation>
</comment>
<feature type="transmembrane region" description="Helical" evidence="6">
    <location>
        <begin position="403"/>
        <end position="425"/>
    </location>
</feature>
<evidence type="ECO:0000313" key="9">
    <source>
        <dbReference type="Proteomes" id="UP000199309"/>
    </source>
</evidence>
<dbReference type="GO" id="GO:0005886">
    <property type="term" value="C:plasma membrane"/>
    <property type="evidence" value="ECO:0007669"/>
    <property type="project" value="UniProtKB-SubCell"/>
</dbReference>
<dbReference type="EMBL" id="FNHQ01000002">
    <property type="protein sequence ID" value="SDM17248.1"/>
    <property type="molecule type" value="Genomic_DNA"/>
</dbReference>
<keyword evidence="4 6" id="KW-1133">Transmembrane helix</keyword>
<dbReference type="SUPFAM" id="SSF103473">
    <property type="entry name" value="MFS general substrate transporter"/>
    <property type="match status" value="1"/>
</dbReference>
<gene>
    <name evidence="8" type="ORF">SAMN05660299_00364</name>
</gene>
<evidence type="ECO:0000259" key="7">
    <source>
        <dbReference type="PROSITE" id="PS50850"/>
    </source>
</evidence>
<proteinExistence type="predicted"/>
<dbReference type="InterPro" id="IPR011701">
    <property type="entry name" value="MFS"/>
</dbReference>
<evidence type="ECO:0000256" key="6">
    <source>
        <dbReference type="SAM" id="Phobius"/>
    </source>
</evidence>
<organism evidence="8 9">
    <name type="scientific">Megasphaera paucivorans</name>
    <dbReference type="NCBI Taxonomy" id="349095"/>
    <lineage>
        <taxon>Bacteria</taxon>
        <taxon>Bacillati</taxon>
        <taxon>Bacillota</taxon>
        <taxon>Negativicutes</taxon>
        <taxon>Veillonellales</taxon>
        <taxon>Veillonellaceae</taxon>
        <taxon>Megasphaera</taxon>
    </lineage>
</organism>
<dbReference type="InterPro" id="IPR036259">
    <property type="entry name" value="MFS_trans_sf"/>
</dbReference>
<feature type="transmembrane region" description="Helical" evidence="6">
    <location>
        <begin position="176"/>
        <end position="196"/>
    </location>
</feature>
<evidence type="ECO:0000256" key="2">
    <source>
        <dbReference type="ARBA" id="ARBA00022448"/>
    </source>
</evidence>
<sequence>MRSVNQSSISNPQKRTKKRWFMLMLLFILTAINYLDRTNMAVAAPSMSAELGFSATTMGLLFSAFAWAYGFMQIPGGLFIERFGSHIAYTISLFLWSLFTITMGFGRSFASLFGIRLAIGAAEAPAFPTNSRVVASWFPNQERAMATAIYTAGEFIGLAFLTPVLFWILNTYTWHYIFYVTGIIGIIASVFWYLLYREPNECTDVNEAELTYIREGGGLADAAPKTSKITWAQLIDLFKHRQLLGVYLGQFANTSTMYFFLTWFPTYLVVAKQMPMLKAGFYAVIPYIGALFGVLLGGFWSDSMLKHGASLSKARKTPIICGLICSMTIMAANYADSLDTVIVIMAIAFFGQGMAAIVWSTVGDIAPADSVGVAGGVFNFIGNMAGIITPIVIGIIVQSTGSFVGAMIFISCVAAIGVFSFIFIVGDIHRIKSIAAISEKEAD</sequence>
<dbReference type="PANTHER" id="PTHR11662">
    <property type="entry name" value="SOLUTE CARRIER FAMILY 17"/>
    <property type="match status" value="1"/>
</dbReference>
<evidence type="ECO:0000256" key="1">
    <source>
        <dbReference type="ARBA" id="ARBA00004651"/>
    </source>
</evidence>
<dbReference type="Pfam" id="PF07690">
    <property type="entry name" value="MFS_1"/>
    <property type="match status" value="1"/>
</dbReference>
<keyword evidence="3 6" id="KW-0812">Transmembrane</keyword>
<keyword evidence="2" id="KW-0813">Transport</keyword>